<keyword evidence="5" id="KW-0812">Transmembrane</keyword>
<evidence type="ECO:0000256" key="7">
    <source>
        <dbReference type="ARBA" id="ARBA00022960"/>
    </source>
</evidence>
<dbReference type="InterPro" id="IPR005543">
    <property type="entry name" value="PASTA_dom"/>
</dbReference>
<dbReference type="SUPFAM" id="SSF56519">
    <property type="entry name" value="Penicillin binding protein dimerisation domain"/>
    <property type="match status" value="1"/>
</dbReference>
<sequence>MVFLVFIGRFLYLGISKDVAGQDINKRTNDLYKRNEVLKATRGTIYDSNGLTIAEDSHAYTVYAILDKSSVDYKNRPMYVSDKEKTASKLAEVLPLSKEKILKYLNPKHKAYQVEFGSAGSGLTMEQKKKIQAMKLPGIKFEETNSRLYPNGAFASHIIGLAQLQNTDKTSSSQSLVGTMGIEEYFNKQLAGKNGYRETFVDASQYQTSSNDHVYKPKQDGDSIYLTLDSQLQTYMENLLDNVQSKYDPKSLTAVVEDVKTGKILAASQRPTFDPQTKKGLDSNWRNILVQDSYEPGSVFKILSMTAAIQTGHYNPNQLYRSGSITLNGSTIHDWNTSGWGSIPMSQAFPRSSNVGMATLEQEMGNKTWKEYLKKFHIGEKTNVTLPGENPGLVNVKNNLDGAVTSFGQGVNVNVMQMMQVYSALANNGQMIKPQLVEKIVSPNGKTVSSFHREKVGKPVFSKETAQKTLDLMQDVVNKEYGTGRAYKIDGTSLAVKTGTAQIAGSHGAYLTGDNNYIFSVVGLTPASDPRYCVYITMRQPQKMTDDPELILAQIFKPLVNRLNVSSATTALTKVEVPDVTNKTVNKAKASLEDKGLSAEIIGNGKNVVQQAPAAGVKVNNGAKVLLYTGGTVKCPDMKGWTKEEVMSFSSITGISITISGAGDKVTSQNTPKDQVINQSSKLTVTCK</sequence>
<evidence type="ECO:0000256" key="9">
    <source>
        <dbReference type="ARBA" id="ARBA00022989"/>
    </source>
</evidence>
<gene>
    <name evidence="16" type="primary">ftsI</name>
    <name evidence="16" type="ORF">LrDSM24759_05800</name>
</gene>
<evidence type="ECO:0000256" key="12">
    <source>
        <dbReference type="ARBA" id="ARBA00023306"/>
    </source>
</evidence>
<evidence type="ECO:0000256" key="5">
    <source>
        <dbReference type="ARBA" id="ARBA00022692"/>
    </source>
</evidence>
<dbReference type="InterPro" id="IPR005311">
    <property type="entry name" value="PBP_dimer"/>
</dbReference>
<keyword evidence="7" id="KW-0133">Cell shape</keyword>
<evidence type="ECO:0000256" key="10">
    <source>
        <dbReference type="ARBA" id="ARBA00023136"/>
    </source>
</evidence>
<evidence type="ECO:0000256" key="6">
    <source>
        <dbReference type="ARBA" id="ARBA00022737"/>
    </source>
</evidence>
<dbReference type="Proteomes" id="UP000257317">
    <property type="component" value="Unassembled WGS sequence"/>
</dbReference>
<dbReference type="SUPFAM" id="SSF56601">
    <property type="entry name" value="beta-lactamase/transpeptidase-like"/>
    <property type="match status" value="1"/>
</dbReference>
<evidence type="ECO:0000256" key="1">
    <source>
        <dbReference type="ARBA" id="ARBA00004162"/>
    </source>
</evidence>
<protein>
    <submittedName>
        <fullName evidence="16">Penicillin-binding protein 2B</fullName>
    </submittedName>
</protein>
<dbReference type="Gene3D" id="3.40.710.10">
    <property type="entry name" value="DD-peptidase/beta-lactamase superfamily"/>
    <property type="match status" value="1"/>
</dbReference>
<dbReference type="InterPro" id="IPR036138">
    <property type="entry name" value="PBP_dimer_sf"/>
</dbReference>
<evidence type="ECO:0000256" key="14">
    <source>
        <dbReference type="ARBA" id="ARBA00055980"/>
    </source>
</evidence>
<evidence type="ECO:0000256" key="11">
    <source>
        <dbReference type="ARBA" id="ARBA00023251"/>
    </source>
</evidence>
<dbReference type="SUPFAM" id="SSF54184">
    <property type="entry name" value="Penicillin-binding protein 2x (pbp-2x), c-terminal domain"/>
    <property type="match status" value="2"/>
</dbReference>
<name>A0A2Z6T6V3_9LACO</name>
<feature type="domain" description="PASTA" evidence="15">
    <location>
        <begin position="571"/>
        <end position="631"/>
    </location>
</feature>
<evidence type="ECO:0000259" key="15">
    <source>
        <dbReference type="PROSITE" id="PS51178"/>
    </source>
</evidence>
<dbReference type="Gene3D" id="3.90.1310.10">
    <property type="entry name" value="Penicillin-binding protein 2a (Domain 2)"/>
    <property type="match status" value="1"/>
</dbReference>
<evidence type="ECO:0000256" key="3">
    <source>
        <dbReference type="ARBA" id="ARBA00022475"/>
    </source>
</evidence>
<keyword evidence="8" id="KW-0573">Peptidoglycan synthesis</keyword>
<dbReference type="GO" id="GO:0008658">
    <property type="term" value="F:penicillin binding"/>
    <property type="evidence" value="ECO:0007669"/>
    <property type="project" value="InterPro"/>
</dbReference>
<keyword evidence="3" id="KW-1003">Cell membrane</keyword>
<dbReference type="SMART" id="SM00740">
    <property type="entry name" value="PASTA"/>
    <property type="match status" value="2"/>
</dbReference>
<keyword evidence="6" id="KW-0677">Repeat</keyword>
<dbReference type="CDD" id="cd06576">
    <property type="entry name" value="PASTA_Pbp2x-like_1"/>
    <property type="match status" value="1"/>
</dbReference>
<dbReference type="GO" id="GO:0046677">
    <property type="term" value="P:response to antibiotic"/>
    <property type="evidence" value="ECO:0007669"/>
    <property type="project" value="UniProtKB-KW"/>
</dbReference>
<accession>A0A2Z6T6V3</accession>
<keyword evidence="17" id="KW-1185">Reference proteome</keyword>
<dbReference type="InterPro" id="IPR050515">
    <property type="entry name" value="Beta-lactam/transpept"/>
</dbReference>
<dbReference type="PANTHER" id="PTHR30627:SF26">
    <property type="entry name" value="PENICILLIN-BINDING PROTEIN 2B"/>
    <property type="match status" value="1"/>
</dbReference>
<evidence type="ECO:0000256" key="4">
    <source>
        <dbReference type="ARBA" id="ARBA00022618"/>
    </source>
</evidence>
<feature type="domain" description="PASTA" evidence="15">
    <location>
        <begin position="632"/>
        <end position="688"/>
    </location>
</feature>
<dbReference type="PROSITE" id="PS51178">
    <property type="entry name" value="PASTA"/>
    <property type="match status" value="2"/>
</dbReference>
<dbReference type="GO" id="GO:0071555">
    <property type="term" value="P:cell wall organization"/>
    <property type="evidence" value="ECO:0007669"/>
    <property type="project" value="UniProtKB-KW"/>
</dbReference>
<dbReference type="InterPro" id="IPR001460">
    <property type="entry name" value="PCN-bd_Tpept"/>
</dbReference>
<dbReference type="AlphaFoldDB" id="A0A2Z6T6V3"/>
<dbReference type="Gene3D" id="3.30.10.20">
    <property type="match status" value="1"/>
</dbReference>
<dbReference type="CDD" id="cd06575">
    <property type="entry name" value="PASTA_Pbp2x-like_2"/>
    <property type="match status" value="1"/>
</dbReference>
<keyword evidence="12" id="KW-0131">Cell cycle</keyword>
<dbReference type="GO" id="GO:0051301">
    <property type="term" value="P:cell division"/>
    <property type="evidence" value="ECO:0007669"/>
    <property type="project" value="UniProtKB-KW"/>
</dbReference>
<dbReference type="PANTHER" id="PTHR30627">
    <property type="entry name" value="PEPTIDOGLYCAN D,D-TRANSPEPTIDASE"/>
    <property type="match status" value="1"/>
</dbReference>
<evidence type="ECO:0000256" key="8">
    <source>
        <dbReference type="ARBA" id="ARBA00022984"/>
    </source>
</evidence>
<evidence type="ECO:0000313" key="17">
    <source>
        <dbReference type="Proteomes" id="UP000257317"/>
    </source>
</evidence>
<dbReference type="InterPro" id="IPR012338">
    <property type="entry name" value="Beta-lactam/transpept-like"/>
</dbReference>
<keyword evidence="13" id="KW-0961">Cell wall biogenesis/degradation</keyword>
<dbReference type="Pfam" id="PF03793">
    <property type="entry name" value="PASTA"/>
    <property type="match status" value="2"/>
</dbReference>
<dbReference type="FunFam" id="3.40.710.10:FF:000095">
    <property type="entry name" value="Penicillin-binding protein 2x"/>
    <property type="match status" value="1"/>
</dbReference>
<dbReference type="Gene3D" id="3.30.70.2110">
    <property type="match status" value="1"/>
</dbReference>
<keyword evidence="4" id="KW-0132">Cell division</keyword>
<reference evidence="17" key="1">
    <citation type="submission" date="2018-03" db="EMBL/GenBank/DDBJ databases">
        <title>New taxa in the Lactobacillus gasseri group.</title>
        <authorList>
            <person name="Tanizawa Y."/>
            <person name="Tohno M."/>
            <person name="Endo A."/>
            <person name="Arita M."/>
        </authorList>
    </citation>
    <scope>NUCLEOTIDE SEQUENCE [LARGE SCALE GENOMIC DNA]</scope>
    <source>
        <strain evidence="17">DSM 24759</strain>
    </source>
</reference>
<keyword evidence="10" id="KW-0472">Membrane</keyword>
<evidence type="ECO:0000313" key="16">
    <source>
        <dbReference type="EMBL" id="GBG04666.1"/>
    </source>
</evidence>
<comment type="subcellular location">
    <subcellularLocation>
        <location evidence="1">Cell membrane</location>
        <topology evidence="1">Single-pass membrane protein</topology>
    </subcellularLocation>
</comment>
<proteinExistence type="inferred from homology"/>
<dbReference type="GO" id="GO:0008360">
    <property type="term" value="P:regulation of cell shape"/>
    <property type="evidence" value="ECO:0007669"/>
    <property type="project" value="UniProtKB-KW"/>
</dbReference>
<dbReference type="EMBL" id="BFBY01000003">
    <property type="protein sequence ID" value="GBG04666.1"/>
    <property type="molecule type" value="Genomic_DNA"/>
</dbReference>
<dbReference type="GO" id="GO:0009252">
    <property type="term" value="P:peptidoglycan biosynthetic process"/>
    <property type="evidence" value="ECO:0007669"/>
    <property type="project" value="UniProtKB-KW"/>
</dbReference>
<comment type="similarity">
    <text evidence="2">Belongs to the transpeptidase family.</text>
</comment>
<organism evidence="16 17">
    <name type="scientific">Lactobacillus rodentium</name>
    <dbReference type="NCBI Taxonomy" id="947835"/>
    <lineage>
        <taxon>Bacteria</taxon>
        <taxon>Bacillati</taxon>
        <taxon>Bacillota</taxon>
        <taxon>Bacilli</taxon>
        <taxon>Lactobacillales</taxon>
        <taxon>Lactobacillaceae</taxon>
        <taxon>Lactobacillus</taxon>
    </lineage>
</organism>
<dbReference type="Pfam" id="PF03717">
    <property type="entry name" value="PBP_dimer"/>
    <property type="match status" value="1"/>
</dbReference>
<keyword evidence="9" id="KW-1133">Transmembrane helix</keyword>
<dbReference type="Pfam" id="PF00905">
    <property type="entry name" value="Transpeptidase"/>
    <property type="match status" value="1"/>
</dbReference>
<evidence type="ECO:0000256" key="13">
    <source>
        <dbReference type="ARBA" id="ARBA00023316"/>
    </source>
</evidence>
<keyword evidence="11" id="KW-0046">Antibiotic resistance</keyword>
<comment type="caution">
    <text evidence="16">The sequence shown here is derived from an EMBL/GenBank/DDBJ whole genome shotgun (WGS) entry which is preliminary data.</text>
</comment>
<dbReference type="GO" id="GO:0005886">
    <property type="term" value="C:plasma membrane"/>
    <property type="evidence" value="ECO:0007669"/>
    <property type="project" value="UniProtKB-SubCell"/>
</dbReference>
<evidence type="ECO:0000256" key="2">
    <source>
        <dbReference type="ARBA" id="ARBA00007171"/>
    </source>
</evidence>
<comment type="function">
    <text evidence="14">A transpeptidase that forms peptide cross-links between adjacent glycan strands in cell wall peptidoglycan (PG). Part of the divisome machinery that synthesizes the septal cross wall. Beta-lactams inactivate the PBPs by acylating an essential serine residue in the active site of these proteins.</text>
</comment>
<dbReference type="Gene3D" id="2.20.70.70">
    <property type="match status" value="1"/>
</dbReference>